<dbReference type="RefSeq" id="WP_165792024.1">
    <property type="nucleotide sequence ID" value="NZ_BFAV01000071.1"/>
</dbReference>
<comment type="caution">
    <text evidence="3">Lacks conserved residue(s) required for the propagation of feature annotation.</text>
</comment>
<dbReference type="SUPFAM" id="SSF52172">
    <property type="entry name" value="CheY-like"/>
    <property type="match status" value="1"/>
</dbReference>
<proteinExistence type="predicted"/>
<comment type="function">
    <text evidence="2">May play the central regulatory role in sporulation. It may be an element of the effector pathway responsible for the activation of sporulation genes in response to nutritional stress. Spo0A may act in concert with spo0H (a sigma factor) to control the expression of some genes that are critical to the sporulation process.</text>
</comment>
<dbReference type="EMBL" id="BFAV01000071">
    <property type="protein sequence ID" value="GBF32981.1"/>
    <property type="molecule type" value="Genomic_DNA"/>
</dbReference>
<evidence type="ECO:0000256" key="1">
    <source>
        <dbReference type="ARBA" id="ARBA00018672"/>
    </source>
</evidence>
<evidence type="ECO:0000313" key="5">
    <source>
        <dbReference type="EMBL" id="GBF32981.1"/>
    </source>
</evidence>
<sequence>MDNEKTVLIIDNGSEIIYNLKLVLWNLGCMIYESGKEDESITYIVTKKPEIIFISLDTAKTDDFALLHKIRELHDCLLIVYSNGISREELEHCINASVNEVLLNPEAQLERLRKLVSS</sequence>
<dbReference type="Gene3D" id="3.40.50.2300">
    <property type="match status" value="1"/>
</dbReference>
<dbReference type="PROSITE" id="PS50110">
    <property type="entry name" value="RESPONSE_REGULATORY"/>
    <property type="match status" value="1"/>
</dbReference>
<dbReference type="InterPro" id="IPR011006">
    <property type="entry name" value="CheY-like_superfamily"/>
</dbReference>
<keyword evidence="6" id="KW-1185">Reference proteome</keyword>
<evidence type="ECO:0000256" key="3">
    <source>
        <dbReference type="PROSITE-ProRule" id="PRU00169"/>
    </source>
</evidence>
<accession>A0A2L2XGG3</accession>
<reference evidence="6" key="1">
    <citation type="submission" date="2018-02" db="EMBL/GenBank/DDBJ databases">
        <title>Genome sequence of Desulfocucumis palustris strain NAW-5.</title>
        <authorList>
            <person name="Watanabe M."/>
            <person name="Kojima H."/>
            <person name="Fukui M."/>
        </authorList>
    </citation>
    <scope>NUCLEOTIDE SEQUENCE [LARGE SCALE GENOMIC DNA]</scope>
    <source>
        <strain evidence="6">NAW-5</strain>
    </source>
</reference>
<comment type="caution">
    <text evidence="5">The sequence shown here is derived from an EMBL/GenBank/DDBJ whole genome shotgun (WGS) entry which is preliminary data.</text>
</comment>
<dbReference type="Proteomes" id="UP000239549">
    <property type="component" value="Unassembled WGS sequence"/>
</dbReference>
<dbReference type="InterPro" id="IPR001789">
    <property type="entry name" value="Sig_transdc_resp-reg_receiver"/>
</dbReference>
<dbReference type="AlphaFoldDB" id="A0A2L2XGG3"/>
<feature type="domain" description="Response regulatory" evidence="4">
    <location>
        <begin position="6"/>
        <end position="118"/>
    </location>
</feature>
<evidence type="ECO:0000259" key="4">
    <source>
        <dbReference type="PROSITE" id="PS50110"/>
    </source>
</evidence>
<gene>
    <name evidence="5" type="ORF">DCCM_2078</name>
</gene>
<evidence type="ECO:0000256" key="2">
    <source>
        <dbReference type="ARBA" id="ARBA00024867"/>
    </source>
</evidence>
<organism evidence="5 6">
    <name type="scientific">Desulfocucumis palustris</name>
    <dbReference type="NCBI Taxonomy" id="1898651"/>
    <lineage>
        <taxon>Bacteria</taxon>
        <taxon>Bacillati</taxon>
        <taxon>Bacillota</taxon>
        <taxon>Clostridia</taxon>
        <taxon>Eubacteriales</taxon>
        <taxon>Desulfocucumaceae</taxon>
        <taxon>Desulfocucumis</taxon>
    </lineage>
</organism>
<evidence type="ECO:0000313" key="6">
    <source>
        <dbReference type="Proteomes" id="UP000239549"/>
    </source>
</evidence>
<name>A0A2L2XGG3_9FIRM</name>
<protein>
    <recommendedName>
        <fullName evidence="1">Stage 0 sporulation protein A homolog</fullName>
    </recommendedName>
</protein>
<dbReference type="GO" id="GO:0000160">
    <property type="term" value="P:phosphorelay signal transduction system"/>
    <property type="evidence" value="ECO:0007669"/>
    <property type="project" value="InterPro"/>
</dbReference>